<name>A0A0A9B0R0_ARUDO</name>
<sequence>MRPSVAGSSASPIASSSGCQPPVPRPRVQPPQVDRPSSSSLSHVSRFPSPYSQLGQPAPSIPDNLSRAASAPISHMPPPRGSYGVQSELAPRAPAPHLQFRLPRSHSTAPGNQQQLPTRPEVTSSRTQLAPATSSLSSSEPVLPANPSASDTHLVPLATSSMSSLHSILPAPSSSSLHPVLPASSLPSGSNPSHLTPTPNPALQPPALPVLNTKPCMTSAALSAPLAGRRAGPSDSSGMQPADSGSLSLDAWLTASLGLSSDPPSAGAPTSNGDMHVVYLSDDE</sequence>
<evidence type="ECO:0000313" key="2">
    <source>
        <dbReference type="EMBL" id="JAD57559.1"/>
    </source>
</evidence>
<dbReference type="AlphaFoldDB" id="A0A0A9B0R0"/>
<reference evidence="2" key="1">
    <citation type="submission" date="2014-09" db="EMBL/GenBank/DDBJ databases">
        <authorList>
            <person name="Magalhaes I.L.F."/>
            <person name="Oliveira U."/>
            <person name="Santos F.R."/>
            <person name="Vidigal T.H.D.A."/>
            <person name="Brescovit A.D."/>
            <person name="Santos A.J."/>
        </authorList>
    </citation>
    <scope>NUCLEOTIDE SEQUENCE</scope>
    <source>
        <tissue evidence="2">Shoot tissue taken approximately 20 cm above the soil surface</tissue>
    </source>
</reference>
<accession>A0A0A9B0R0</accession>
<evidence type="ECO:0000256" key="1">
    <source>
        <dbReference type="SAM" id="MobiDB-lite"/>
    </source>
</evidence>
<protein>
    <submittedName>
        <fullName evidence="2">Uncharacterized protein</fullName>
    </submittedName>
</protein>
<feature type="compositionally biased region" description="Polar residues" evidence="1">
    <location>
        <begin position="258"/>
        <end position="273"/>
    </location>
</feature>
<feature type="compositionally biased region" description="Polar residues" evidence="1">
    <location>
        <begin position="105"/>
        <end position="140"/>
    </location>
</feature>
<organism evidence="2">
    <name type="scientific">Arundo donax</name>
    <name type="common">Giant reed</name>
    <name type="synonym">Donax arundinaceus</name>
    <dbReference type="NCBI Taxonomy" id="35708"/>
    <lineage>
        <taxon>Eukaryota</taxon>
        <taxon>Viridiplantae</taxon>
        <taxon>Streptophyta</taxon>
        <taxon>Embryophyta</taxon>
        <taxon>Tracheophyta</taxon>
        <taxon>Spermatophyta</taxon>
        <taxon>Magnoliopsida</taxon>
        <taxon>Liliopsida</taxon>
        <taxon>Poales</taxon>
        <taxon>Poaceae</taxon>
        <taxon>PACMAD clade</taxon>
        <taxon>Arundinoideae</taxon>
        <taxon>Arundineae</taxon>
        <taxon>Arundo</taxon>
    </lineage>
</organism>
<feature type="region of interest" description="Disordered" evidence="1">
    <location>
        <begin position="258"/>
        <end position="284"/>
    </location>
</feature>
<feature type="region of interest" description="Disordered" evidence="1">
    <location>
        <begin position="172"/>
        <end position="246"/>
    </location>
</feature>
<feature type="compositionally biased region" description="Polar residues" evidence="1">
    <location>
        <begin position="234"/>
        <end position="246"/>
    </location>
</feature>
<feature type="region of interest" description="Disordered" evidence="1">
    <location>
        <begin position="1"/>
        <end position="155"/>
    </location>
</feature>
<feature type="compositionally biased region" description="Low complexity" evidence="1">
    <location>
        <begin position="30"/>
        <end position="50"/>
    </location>
</feature>
<proteinExistence type="predicted"/>
<feature type="compositionally biased region" description="Low complexity" evidence="1">
    <location>
        <begin position="1"/>
        <end position="20"/>
    </location>
</feature>
<dbReference type="EMBL" id="GBRH01240336">
    <property type="protein sequence ID" value="JAD57559.1"/>
    <property type="molecule type" value="Transcribed_RNA"/>
</dbReference>
<reference evidence="2" key="2">
    <citation type="journal article" date="2015" name="Data Brief">
        <title>Shoot transcriptome of the giant reed, Arundo donax.</title>
        <authorList>
            <person name="Barrero R.A."/>
            <person name="Guerrero F.D."/>
            <person name="Moolhuijzen P."/>
            <person name="Goolsby J.A."/>
            <person name="Tidwell J."/>
            <person name="Bellgard S.E."/>
            <person name="Bellgard M.I."/>
        </authorList>
    </citation>
    <scope>NUCLEOTIDE SEQUENCE</scope>
    <source>
        <tissue evidence="2">Shoot tissue taken approximately 20 cm above the soil surface</tissue>
    </source>
</reference>
<feature type="compositionally biased region" description="Polar residues" evidence="1">
    <location>
        <begin position="185"/>
        <end position="197"/>
    </location>
</feature>
<dbReference type="PROSITE" id="PS51257">
    <property type="entry name" value="PROKAR_LIPOPROTEIN"/>
    <property type="match status" value="1"/>
</dbReference>
<feature type="compositionally biased region" description="Pro residues" evidence="1">
    <location>
        <begin position="198"/>
        <end position="208"/>
    </location>
</feature>